<protein>
    <submittedName>
        <fullName evidence="2">Putative metal-dependent hydrolase</fullName>
    </submittedName>
</protein>
<dbReference type="AlphaFoldDB" id="A0A841C3C3"/>
<proteinExistence type="predicted"/>
<comment type="caution">
    <text evidence="2">The sequence shown here is derived from an EMBL/GenBank/DDBJ whole genome shotgun (WGS) entry which is preliminary data.</text>
</comment>
<dbReference type="RefSeq" id="WP_184846269.1">
    <property type="nucleotide sequence ID" value="NZ_JACHMN010000003.1"/>
</dbReference>
<dbReference type="PANTHER" id="PTHR39456:SF1">
    <property type="entry name" value="METAL-DEPENDENT HYDROLASE"/>
    <property type="match status" value="1"/>
</dbReference>
<reference evidence="2 3" key="1">
    <citation type="submission" date="2020-08" db="EMBL/GenBank/DDBJ databases">
        <title>Sequencing the genomes of 1000 actinobacteria strains.</title>
        <authorList>
            <person name="Klenk H.-P."/>
        </authorList>
    </citation>
    <scope>NUCLEOTIDE SEQUENCE [LARGE SCALE GENOMIC DNA]</scope>
    <source>
        <strain evidence="2 3">DSM 45362</strain>
    </source>
</reference>
<keyword evidence="1" id="KW-1133">Transmembrane helix</keyword>
<dbReference type="PANTHER" id="PTHR39456">
    <property type="entry name" value="METAL-DEPENDENT HYDROLASE"/>
    <property type="match status" value="1"/>
</dbReference>
<keyword evidence="1" id="KW-0812">Transmembrane</keyword>
<dbReference type="EMBL" id="JACHMN010000003">
    <property type="protein sequence ID" value="MBB5874268.1"/>
    <property type="molecule type" value="Genomic_DNA"/>
</dbReference>
<gene>
    <name evidence="2" type="ORF">F4553_007702</name>
</gene>
<keyword evidence="3" id="KW-1185">Reference proteome</keyword>
<evidence type="ECO:0000256" key="1">
    <source>
        <dbReference type="SAM" id="Phobius"/>
    </source>
</evidence>
<dbReference type="GO" id="GO:0016787">
    <property type="term" value="F:hydrolase activity"/>
    <property type="evidence" value="ECO:0007669"/>
    <property type="project" value="UniProtKB-KW"/>
</dbReference>
<dbReference type="InterPro" id="IPR016516">
    <property type="entry name" value="UCP07580"/>
</dbReference>
<keyword evidence="1" id="KW-0472">Membrane</keyword>
<evidence type="ECO:0000313" key="3">
    <source>
        <dbReference type="Proteomes" id="UP000587527"/>
    </source>
</evidence>
<evidence type="ECO:0000313" key="2">
    <source>
        <dbReference type="EMBL" id="MBB5874268.1"/>
    </source>
</evidence>
<sequence>MDLIDGPHDPPLPRRLEFDFARPCPPDWMAGSLPYSCLLNAYSIVFPALETIMVRHVARAARRVPADTDLAAVRGFLQQEGSHAREHRRSMECISAQGFRVTRTHNLTHLLVRLTDALLHRVLRPLFGHGFAVAIFAAAEHWTASLAETSLRPSPWLASVGRLDQPEPPGDLSEMEVLFLWHVAEELEHKTVVADLFDTLGGSQLSRVGGFLLATPVFLLLTAIGFASMLAQSPRVLGPVEWRRIGRWRGLLRLVRTDLQEIPGTYRATIRSYLRRGFHPSDHDTEALVGLAFLRLAQLRTEQA</sequence>
<feature type="transmembrane region" description="Helical" evidence="1">
    <location>
        <begin position="208"/>
        <end position="231"/>
    </location>
</feature>
<organism evidence="2 3">
    <name type="scientific">Allocatelliglobosispora scoriae</name>
    <dbReference type="NCBI Taxonomy" id="643052"/>
    <lineage>
        <taxon>Bacteria</taxon>
        <taxon>Bacillati</taxon>
        <taxon>Actinomycetota</taxon>
        <taxon>Actinomycetes</taxon>
        <taxon>Micromonosporales</taxon>
        <taxon>Micromonosporaceae</taxon>
        <taxon>Allocatelliglobosispora</taxon>
    </lineage>
</organism>
<keyword evidence="2" id="KW-0378">Hydrolase</keyword>
<name>A0A841C3C3_9ACTN</name>
<dbReference type="Proteomes" id="UP000587527">
    <property type="component" value="Unassembled WGS sequence"/>
</dbReference>
<accession>A0A841C3C3</accession>
<dbReference type="Pfam" id="PF10118">
    <property type="entry name" value="Metal_hydrol"/>
    <property type="match status" value="1"/>
</dbReference>